<dbReference type="KEGG" id="nmus:H7A79_0577"/>
<evidence type="ECO:0000256" key="6">
    <source>
        <dbReference type="ARBA" id="ARBA00022884"/>
    </source>
</evidence>
<keyword evidence="11" id="KW-1185">Reference proteome</keyword>
<accession>A0A7H1MEQ6</accession>
<sequence>MKLANIHILEAKLVLQTGLHIGAGDSEIHIGGIDNSVIKHPVSGEPYIPGSSLKGKIRSLLEWKSGVVQEAPLGKREYETAQGAEKTAVKHILQLFGISGDSQSEALQQEIGHTRVSFWDCGLNPDYAQRLCEDNLLFTEVKSETMINRIRCRKFQRCLHFPFFACRPILGFLRVVKNAERHGEAASFLRMLQNHETIIPAKKQKLFGIKSVNNPTFSNTRAGIVGLRFDRADTPVLR</sequence>
<dbReference type="GO" id="GO:0006412">
    <property type="term" value="P:translation"/>
    <property type="evidence" value="ECO:0007669"/>
    <property type="project" value="InterPro"/>
</dbReference>
<dbReference type="PANTHER" id="PTHR35579">
    <property type="entry name" value="CRISPR SYSTEM CMS ENDORIBONUCLEASE CSM3"/>
    <property type="match status" value="1"/>
</dbReference>
<evidence type="ECO:0000256" key="7">
    <source>
        <dbReference type="ARBA" id="ARBA00023118"/>
    </source>
</evidence>
<dbReference type="GO" id="GO:0003735">
    <property type="term" value="F:structural constituent of ribosome"/>
    <property type="evidence" value="ECO:0007669"/>
    <property type="project" value="InterPro"/>
</dbReference>
<evidence type="ECO:0000259" key="9">
    <source>
        <dbReference type="Pfam" id="PF03787"/>
    </source>
</evidence>
<reference evidence="10" key="1">
    <citation type="submission" date="2024-06" db="EMBL/GenBank/DDBJ databases">
        <title>Complete Genome Sequence of mouse commensal type strain Neisseria musculi.</title>
        <authorList>
            <person name="Thapa E."/>
            <person name="Aluvathingal J."/>
            <person name="Nadendla S."/>
            <person name="Mehta A."/>
            <person name="Tettelin H."/>
            <person name="Weyand N.J."/>
        </authorList>
    </citation>
    <scope>NUCLEOTIDE SEQUENCE</scope>
    <source>
        <strain evidence="10">NW831</strain>
    </source>
</reference>
<evidence type="ECO:0000256" key="3">
    <source>
        <dbReference type="ARBA" id="ARBA00022722"/>
    </source>
</evidence>
<dbReference type="NCBIfam" id="TIGR02582">
    <property type="entry name" value="cas7_TM1809"/>
    <property type="match status" value="1"/>
</dbReference>
<evidence type="ECO:0000256" key="2">
    <source>
        <dbReference type="ARBA" id="ARBA00022150"/>
    </source>
</evidence>
<dbReference type="GO" id="GO:0004519">
    <property type="term" value="F:endonuclease activity"/>
    <property type="evidence" value="ECO:0007669"/>
    <property type="project" value="UniProtKB-KW"/>
</dbReference>
<evidence type="ECO:0000256" key="8">
    <source>
        <dbReference type="ARBA" id="ARBA00033183"/>
    </source>
</evidence>
<keyword evidence="6" id="KW-0694">RNA-binding</keyword>
<dbReference type="EMBL" id="CP060414">
    <property type="protein sequence ID" value="QNT60121.1"/>
    <property type="molecule type" value="Genomic_DNA"/>
</dbReference>
<evidence type="ECO:0000256" key="4">
    <source>
        <dbReference type="ARBA" id="ARBA00022759"/>
    </source>
</evidence>
<dbReference type="GO" id="GO:0003723">
    <property type="term" value="F:RNA binding"/>
    <property type="evidence" value="ECO:0007669"/>
    <property type="project" value="UniProtKB-KW"/>
</dbReference>
<dbReference type="GO" id="GO:0016787">
    <property type="term" value="F:hydrolase activity"/>
    <property type="evidence" value="ECO:0007669"/>
    <property type="project" value="UniProtKB-KW"/>
</dbReference>
<dbReference type="Proteomes" id="UP000516412">
    <property type="component" value="Chromosome"/>
</dbReference>
<feature type="domain" description="CRISPR type III-associated protein" evidence="9">
    <location>
        <begin position="13"/>
        <end position="99"/>
    </location>
</feature>
<keyword evidence="5" id="KW-0378">Hydrolase</keyword>
<evidence type="ECO:0000256" key="1">
    <source>
        <dbReference type="ARBA" id="ARBA00006342"/>
    </source>
</evidence>
<comment type="similarity">
    <text evidence="1">Belongs to the CRISPR-associated Csm3 family.</text>
</comment>
<dbReference type="GO" id="GO:0005840">
    <property type="term" value="C:ribosome"/>
    <property type="evidence" value="ECO:0007669"/>
    <property type="project" value="InterPro"/>
</dbReference>
<keyword evidence="3" id="KW-0540">Nuclease</keyword>
<organism evidence="10 11">
    <name type="scientific">Neisseria musculi</name>
    <dbReference type="NCBI Taxonomy" id="1815583"/>
    <lineage>
        <taxon>Bacteria</taxon>
        <taxon>Pseudomonadati</taxon>
        <taxon>Pseudomonadota</taxon>
        <taxon>Betaproteobacteria</taxon>
        <taxon>Neisseriales</taxon>
        <taxon>Neisseriaceae</taxon>
        <taxon>Neisseria</taxon>
    </lineage>
</organism>
<dbReference type="GO" id="GO:0051607">
    <property type="term" value="P:defense response to virus"/>
    <property type="evidence" value="ECO:0007669"/>
    <property type="project" value="UniProtKB-KW"/>
</dbReference>
<evidence type="ECO:0000313" key="10">
    <source>
        <dbReference type="EMBL" id="QNT60121.1"/>
    </source>
</evidence>
<dbReference type="PANTHER" id="PTHR35579:SF3">
    <property type="entry name" value="CRISPR SYSTEM CMS ENDORIBONUCLEASE CSM3"/>
    <property type="match status" value="1"/>
</dbReference>
<evidence type="ECO:0000256" key="5">
    <source>
        <dbReference type="ARBA" id="ARBA00022801"/>
    </source>
</evidence>
<dbReference type="InterPro" id="IPR018130">
    <property type="entry name" value="Ribosomal_uS2_CS"/>
</dbReference>
<proteinExistence type="inferred from homology"/>
<dbReference type="InterPro" id="IPR005537">
    <property type="entry name" value="RAMP_III_fam"/>
</dbReference>
<name>A0A7H1MEQ6_9NEIS</name>
<dbReference type="RefSeq" id="WP_187001027.1">
    <property type="nucleotide sequence ID" value="NZ_CP060414.2"/>
</dbReference>
<gene>
    <name evidence="10" type="ORF">H7A79_0577</name>
</gene>
<keyword evidence="4" id="KW-0255">Endonuclease</keyword>
<keyword evidence="7" id="KW-0051">Antiviral defense</keyword>
<dbReference type="InterPro" id="IPR052216">
    <property type="entry name" value="CRISPR_Csm3_endoribonuclease"/>
</dbReference>
<evidence type="ECO:0000313" key="11">
    <source>
        <dbReference type="Proteomes" id="UP000516412"/>
    </source>
</evidence>
<dbReference type="PROSITE" id="PS00962">
    <property type="entry name" value="RIBOSOMAL_S2_1"/>
    <property type="match status" value="1"/>
</dbReference>
<dbReference type="Pfam" id="PF03787">
    <property type="entry name" value="RAMPs"/>
    <property type="match status" value="1"/>
</dbReference>
<dbReference type="InterPro" id="IPR013412">
    <property type="entry name" value="CRISPR-assoc_RAMP_Csm3"/>
</dbReference>
<dbReference type="AlphaFoldDB" id="A0A7H1MEQ6"/>
<protein>
    <recommendedName>
        <fullName evidence="2">CRISPR system Cms endoribonuclease Csm3</fullName>
    </recommendedName>
    <alternativeName>
        <fullName evidence="8">CRISPR type III A-associated RAMP protein Csm3</fullName>
    </alternativeName>
</protein>